<dbReference type="Gene3D" id="3.40.1260.10">
    <property type="entry name" value="DsrEFH-like"/>
    <property type="match status" value="1"/>
</dbReference>
<accession>B3PET8</accession>
<dbReference type="InterPro" id="IPR027396">
    <property type="entry name" value="DsrEFH-like"/>
</dbReference>
<evidence type="ECO:0000313" key="2">
    <source>
        <dbReference type="Proteomes" id="UP000001036"/>
    </source>
</evidence>
<dbReference type="GO" id="GO:1990228">
    <property type="term" value="C:sulfurtransferase complex"/>
    <property type="evidence" value="ECO:0007669"/>
    <property type="project" value="TreeGrafter"/>
</dbReference>
<dbReference type="InterPro" id="IPR007215">
    <property type="entry name" value="Sulphur_relay_TusB/DsrH"/>
</dbReference>
<dbReference type="AlphaFoldDB" id="B3PET8"/>
<dbReference type="GO" id="GO:0002143">
    <property type="term" value="P:tRNA wobble position uridine thiolation"/>
    <property type="evidence" value="ECO:0007669"/>
    <property type="project" value="InterPro"/>
</dbReference>
<name>B3PET8_CELJU</name>
<protein>
    <submittedName>
        <fullName evidence="1">DsrH</fullName>
    </submittedName>
</protein>
<dbReference type="KEGG" id="cja:CJA_1662"/>
<dbReference type="NCBIfam" id="TIGR03011">
    <property type="entry name" value="sulf_tusB_dsrH"/>
    <property type="match status" value="1"/>
</dbReference>
<dbReference type="Proteomes" id="UP000001036">
    <property type="component" value="Chromosome"/>
</dbReference>
<dbReference type="EMBL" id="CP000934">
    <property type="protein sequence ID" value="ACE85657.1"/>
    <property type="molecule type" value="Genomic_DNA"/>
</dbReference>
<keyword evidence="2" id="KW-1185">Reference proteome</keyword>
<dbReference type="PANTHER" id="PTHR37526">
    <property type="entry name" value="PROTEIN TUSB"/>
    <property type="match status" value="1"/>
</dbReference>
<dbReference type="PANTHER" id="PTHR37526:SF1">
    <property type="entry name" value="PROTEIN TUSB"/>
    <property type="match status" value="1"/>
</dbReference>
<reference evidence="1 2" key="1">
    <citation type="journal article" date="2008" name="J. Bacteriol.">
        <title>Insights into plant cell wall degradation from the genome sequence of the soil bacterium Cellvibrio japonicus.</title>
        <authorList>
            <person name="Deboy R.T."/>
            <person name="Mongodin E.F."/>
            <person name="Fouts D.E."/>
            <person name="Tailford L.E."/>
            <person name="Khouri H."/>
            <person name="Emerson J.B."/>
            <person name="Mohamoud Y."/>
            <person name="Watkins K."/>
            <person name="Henrissat B."/>
            <person name="Gilbert H.J."/>
            <person name="Nelson K.E."/>
        </authorList>
    </citation>
    <scope>NUCLEOTIDE SEQUENCE [LARGE SCALE GENOMIC DNA]</scope>
    <source>
        <strain evidence="1 2">Ueda107</strain>
    </source>
</reference>
<sequence>MSTLHTVNKSPFAHQTLASCLSVCADQDGILLLEDGVFGAIRHSPCAEDLQTLMNKGVKVYALDNDLKARGLHDRIHEAIQVTNYDGFVQLSLDYRCVQSWY</sequence>
<dbReference type="SUPFAM" id="SSF75169">
    <property type="entry name" value="DsrEFH-like"/>
    <property type="match status" value="1"/>
</dbReference>
<dbReference type="HOGENOM" id="CLU_166087_0_0_6"/>
<dbReference type="eggNOG" id="COG2168">
    <property type="taxonomic scope" value="Bacteria"/>
</dbReference>
<dbReference type="RefSeq" id="WP_012487286.1">
    <property type="nucleotide sequence ID" value="NC_010995.1"/>
</dbReference>
<evidence type="ECO:0000313" key="1">
    <source>
        <dbReference type="EMBL" id="ACE85657.1"/>
    </source>
</evidence>
<organism evidence="1 2">
    <name type="scientific">Cellvibrio japonicus (strain Ueda107)</name>
    <name type="common">Pseudomonas fluorescens subsp. cellulosa</name>
    <dbReference type="NCBI Taxonomy" id="498211"/>
    <lineage>
        <taxon>Bacteria</taxon>
        <taxon>Pseudomonadati</taxon>
        <taxon>Pseudomonadota</taxon>
        <taxon>Gammaproteobacteria</taxon>
        <taxon>Cellvibrionales</taxon>
        <taxon>Cellvibrionaceae</taxon>
        <taxon>Cellvibrio</taxon>
    </lineage>
</organism>
<proteinExistence type="predicted"/>
<gene>
    <name evidence="1" type="primary">dsrH</name>
    <name evidence="1" type="ordered locus">CJA_1662</name>
</gene>
<dbReference type="STRING" id="498211.CJA_1662"/>
<dbReference type="OrthoDB" id="9795117at2"/>
<dbReference type="Pfam" id="PF04077">
    <property type="entry name" value="DsrH"/>
    <property type="match status" value="1"/>
</dbReference>